<sequence>MMSSAVACAGRGEAAAARRLFRLPSGGGRGAHKQTVFAASRASRGAFGVAGSPSWFYTEVPTAAFFRLLRTALGEATCADRVVSSVCGLAAGMGIVCLSVSCLDWLEWQHVQEARASKAARTSADGIDAAARNASPPLLDLLANRLIRKNSKLIHEAYTFCDGPPLGAGAFGVVHRAVHNRTGIERAVKCIDKGAVQDSPVLQREVEALKLMDHPHIYRLIEYFETSRHLWLVTELCQGEELCDRLLELPRGMAGPEVASLMRQMLRATLHCHRHSIVHRDIKPENFLVVPGKQGDMLKLIDFGFSVQVGPSAGTRGSPAEAPAEAGTLLYMSPQVLNGESASLADDVWSLGVILHILLTGRFPFSTNDDARFQELCSHGLLESDIEGHLQSLQNTPEARDLAARLLAIDPAERITVEEALQHPFVRGSARTSAAAGERLGAEELHERCERFARTCRLRRLALAVCARLAQGSWADADRVQATFLSLDRGDGSVDPSELRAFLSSAGLRVSAPWLRRVLYDAQVLPEPPGRAMSYTSFAALTFNDAVVSGGERVCQAVFDLLDADHDGAVSAEDLRRRLELTPQESDDMIAEALSDIGASSHQRSSISQHEFLRLMKPRAAPLRAR</sequence>
<dbReference type="EMBL" id="HBNR01068441">
    <property type="protein sequence ID" value="CAE4641828.1"/>
    <property type="molecule type" value="Transcribed_RNA"/>
</dbReference>
<dbReference type="InterPro" id="IPR050205">
    <property type="entry name" value="CDPK_Ser/Thr_kinases"/>
</dbReference>
<evidence type="ECO:0000256" key="5">
    <source>
        <dbReference type="ARBA" id="ARBA00022679"/>
    </source>
</evidence>
<dbReference type="InterPro" id="IPR018247">
    <property type="entry name" value="EF_Hand_1_Ca_BS"/>
</dbReference>
<evidence type="ECO:0000256" key="12">
    <source>
        <dbReference type="ARBA" id="ARBA00024334"/>
    </source>
</evidence>
<accession>A0A7S4VF91</accession>
<dbReference type="InterPro" id="IPR002048">
    <property type="entry name" value="EF_hand_dom"/>
</dbReference>
<evidence type="ECO:0000256" key="6">
    <source>
        <dbReference type="ARBA" id="ARBA00022723"/>
    </source>
</evidence>
<feature type="binding site" evidence="15">
    <location>
        <position position="189"/>
    </location>
    <ligand>
        <name>ATP</name>
        <dbReference type="ChEBI" id="CHEBI:30616"/>
    </ligand>
</feature>
<comment type="catalytic activity">
    <reaction evidence="13">
        <text>L-threonyl-[protein] + ATP = O-phospho-L-threonyl-[protein] + ADP + H(+)</text>
        <dbReference type="Rhea" id="RHEA:46608"/>
        <dbReference type="Rhea" id="RHEA-COMP:11060"/>
        <dbReference type="Rhea" id="RHEA-COMP:11605"/>
        <dbReference type="ChEBI" id="CHEBI:15378"/>
        <dbReference type="ChEBI" id="CHEBI:30013"/>
        <dbReference type="ChEBI" id="CHEBI:30616"/>
        <dbReference type="ChEBI" id="CHEBI:61977"/>
        <dbReference type="ChEBI" id="CHEBI:456216"/>
        <dbReference type="EC" id="2.7.11.1"/>
    </reaction>
</comment>
<dbReference type="InterPro" id="IPR008271">
    <property type="entry name" value="Ser/Thr_kinase_AS"/>
</dbReference>
<evidence type="ECO:0000256" key="13">
    <source>
        <dbReference type="ARBA" id="ARBA00047899"/>
    </source>
</evidence>
<evidence type="ECO:0000256" key="10">
    <source>
        <dbReference type="ARBA" id="ARBA00022837"/>
    </source>
</evidence>
<dbReference type="InterPro" id="IPR000719">
    <property type="entry name" value="Prot_kinase_dom"/>
</dbReference>
<comment type="subunit">
    <text evidence="2">Monomer.</text>
</comment>
<evidence type="ECO:0000256" key="9">
    <source>
        <dbReference type="ARBA" id="ARBA00022777"/>
    </source>
</evidence>
<proteinExistence type="inferred from homology"/>
<dbReference type="PROSITE" id="PS50011">
    <property type="entry name" value="PROTEIN_KINASE_DOM"/>
    <property type="match status" value="1"/>
</dbReference>
<reference evidence="18" key="1">
    <citation type="submission" date="2021-01" db="EMBL/GenBank/DDBJ databases">
        <authorList>
            <person name="Corre E."/>
            <person name="Pelletier E."/>
            <person name="Niang G."/>
            <person name="Scheremetjew M."/>
            <person name="Finn R."/>
            <person name="Kale V."/>
            <person name="Holt S."/>
            <person name="Cochrane G."/>
            <person name="Meng A."/>
            <person name="Brown T."/>
            <person name="Cohen L."/>
        </authorList>
    </citation>
    <scope>NUCLEOTIDE SEQUENCE</scope>
    <source>
        <strain evidence="18">CCMP3105</strain>
    </source>
</reference>
<comment type="similarity">
    <text evidence="12">Belongs to the protein kinase superfamily. Ser/Thr protein kinase family. CDPK subfamily.</text>
</comment>
<dbReference type="FunFam" id="3.30.200.20:FF:000315">
    <property type="entry name" value="Calcium-dependent protein kinase 3"/>
    <property type="match status" value="1"/>
</dbReference>
<dbReference type="InterPro" id="IPR017441">
    <property type="entry name" value="Protein_kinase_ATP_BS"/>
</dbReference>
<feature type="domain" description="Protein kinase" evidence="16">
    <location>
        <begin position="160"/>
        <end position="426"/>
    </location>
</feature>
<evidence type="ECO:0000256" key="11">
    <source>
        <dbReference type="ARBA" id="ARBA00022840"/>
    </source>
</evidence>
<dbReference type="SMART" id="SM00054">
    <property type="entry name" value="EFh"/>
    <property type="match status" value="2"/>
</dbReference>
<dbReference type="PROSITE" id="PS50222">
    <property type="entry name" value="EF_HAND_2"/>
    <property type="match status" value="1"/>
</dbReference>
<keyword evidence="6" id="KW-0479">Metal-binding</keyword>
<dbReference type="GO" id="GO:0004674">
    <property type="term" value="F:protein serine/threonine kinase activity"/>
    <property type="evidence" value="ECO:0007669"/>
    <property type="project" value="UniProtKB-KW"/>
</dbReference>
<evidence type="ECO:0000256" key="1">
    <source>
        <dbReference type="ARBA" id="ARBA00001946"/>
    </source>
</evidence>
<name>A0A7S4VF91_9DINO</name>
<comment type="cofactor">
    <cofactor evidence="1">
        <name>Mg(2+)</name>
        <dbReference type="ChEBI" id="CHEBI:18420"/>
    </cofactor>
</comment>
<feature type="domain" description="EF-hand" evidence="17">
    <location>
        <begin position="550"/>
        <end position="585"/>
    </location>
</feature>
<keyword evidence="9" id="KW-0418">Kinase</keyword>
<evidence type="ECO:0000256" key="14">
    <source>
        <dbReference type="ARBA" id="ARBA00048679"/>
    </source>
</evidence>
<dbReference type="Gene3D" id="1.10.238.10">
    <property type="entry name" value="EF-hand"/>
    <property type="match status" value="1"/>
</dbReference>
<evidence type="ECO:0000256" key="7">
    <source>
        <dbReference type="ARBA" id="ARBA00022737"/>
    </source>
</evidence>
<keyword evidence="5" id="KW-0808">Transferase</keyword>
<keyword evidence="4" id="KW-0723">Serine/threonine-protein kinase</keyword>
<evidence type="ECO:0000256" key="3">
    <source>
        <dbReference type="ARBA" id="ARBA00012513"/>
    </source>
</evidence>
<dbReference type="AlphaFoldDB" id="A0A7S4VF91"/>
<dbReference type="SMART" id="SM00220">
    <property type="entry name" value="S_TKc"/>
    <property type="match status" value="1"/>
</dbReference>
<dbReference type="PROSITE" id="PS00108">
    <property type="entry name" value="PROTEIN_KINASE_ST"/>
    <property type="match status" value="1"/>
</dbReference>
<dbReference type="SUPFAM" id="SSF56112">
    <property type="entry name" value="Protein kinase-like (PK-like)"/>
    <property type="match status" value="1"/>
</dbReference>
<dbReference type="Gene3D" id="1.10.510.10">
    <property type="entry name" value="Transferase(Phosphotransferase) domain 1"/>
    <property type="match status" value="1"/>
</dbReference>
<dbReference type="GO" id="GO:0005509">
    <property type="term" value="F:calcium ion binding"/>
    <property type="evidence" value="ECO:0007669"/>
    <property type="project" value="InterPro"/>
</dbReference>
<comment type="catalytic activity">
    <reaction evidence="14">
        <text>L-seryl-[protein] + ATP = O-phospho-L-seryl-[protein] + ADP + H(+)</text>
        <dbReference type="Rhea" id="RHEA:17989"/>
        <dbReference type="Rhea" id="RHEA-COMP:9863"/>
        <dbReference type="Rhea" id="RHEA-COMP:11604"/>
        <dbReference type="ChEBI" id="CHEBI:15378"/>
        <dbReference type="ChEBI" id="CHEBI:29999"/>
        <dbReference type="ChEBI" id="CHEBI:30616"/>
        <dbReference type="ChEBI" id="CHEBI:83421"/>
        <dbReference type="ChEBI" id="CHEBI:456216"/>
        <dbReference type="EC" id="2.7.11.1"/>
    </reaction>
</comment>
<dbReference type="CDD" id="cd00051">
    <property type="entry name" value="EFh"/>
    <property type="match status" value="1"/>
</dbReference>
<dbReference type="InterPro" id="IPR011009">
    <property type="entry name" value="Kinase-like_dom_sf"/>
</dbReference>
<evidence type="ECO:0000256" key="4">
    <source>
        <dbReference type="ARBA" id="ARBA00022527"/>
    </source>
</evidence>
<evidence type="ECO:0000259" key="17">
    <source>
        <dbReference type="PROSITE" id="PS50222"/>
    </source>
</evidence>
<keyword evidence="7" id="KW-0677">Repeat</keyword>
<evidence type="ECO:0000256" key="2">
    <source>
        <dbReference type="ARBA" id="ARBA00011245"/>
    </source>
</evidence>
<dbReference type="PROSITE" id="PS00107">
    <property type="entry name" value="PROTEIN_KINASE_ATP"/>
    <property type="match status" value="1"/>
</dbReference>
<evidence type="ECO:0000256" key="15">
    <source>
        <dbReference type="PROSITE-ProRule" id="PRU10141"/>
    </source>
</evidence>
<dbReference type="PANTHER" id="PTHR24349">
    <property type="entry name" value="SERINE/THREONINE-PROTEIN KINASE"/>
    <property type="match status" value="1"/>
</dbReference>
<dbReference type="PROSITE" id="PS00018">
    <property type="entry name" value="EF_HAND_1"/>
    <property type="match status" value="1"/>
</dbReference>
<evidence type="ECO:0000256" key="8">
    <source>
        <dbReference type="ARBA" id="ARBA00022741"/>
    </source>
</evidence>
<dbReference type="FunFam" id="1.10.510.10:FF:000571">
    <property type="entry name" value="Maternal embryonic leucine zipper kinase"/>
    <property type="match status" value="1"/>
</dbReference>
<gene>
    <name evidence="18" type="ORF">AMON00008_LOCUS48445</name>
</gene>
<dbReference type="Pfam" id="PF13202">
    <property type="entry name" value="EF-hand_5"/>
    <property type="match status" value="1"/>
</dbReference>
<keyword evidence="8 15" id="KW-0547">Nucleotide-binding</keyword>
<keyword evidence="11 15" id="KW-0067">ATP-binding</keyword>
<dbReference type="Pfam" id="PF00069">
    <property type="entry name" value="Pkinase"/>
    <property type="match status" value="1"/>
</dbReference>
<dbReference type="SUPFAM" id="SSF47473">
    <property type="entry name" value="EF-hand"/>
    <property type="match status" value="1"/>
</dbReference>
<organism evidence="18">
    <name type="scientific">Alexandrium monilatum</name>
    <dbReference type="NCBI Taxonomy" id="311494"/>
    <lineage>
        <taxon>Eukaryota</taxon>
        <taxon>Sar</taxon>
        <taxon>Alveolata</taxon>
        <taxon>Dinophyceae</taxon>
        <taxon>Gonyaulacales</taxon>
        <taxon>Pyrocystaceae</taxon>
        <taxon>Alexandrium</taxon>
    </lineage>
</organism>
<dbReference type="InterPro" id="IPR011992">
    <property type="entry name" value="EF-hand-dom_pair"/>
</dbReference>
<evidence type="ECO:0000259" key="16">
    <source>
        <dbReference type="PROSITE" id="PS50011"/>
    </source>
</evidence>
<keyword evidence="10" id="KW-0106">Calcium</keyword>
<evidence type="ECO:0000313" key="18">
    <source>
        <dbReference type="EMBL" id="CAE4641828.1"/>
    </source>
</evidence>
<dbReference type="GO" id="GO:0005524">
    <property type="term" value="F:ATP binding"/>
    <property type="evidence" value="ECO:0007669"/>
    <property type="project" value="UniProtKB-UniRule"/>
</dbReference>
<dbReference type="EC" id="2.7.11.1" evidence="3"/>
<protein>
    <recommendedName>
        <fullName evidence="3">non-specific serine/threonine protein kinase</fullName>
        <ecNumber evidence="3">2.7.11.1</ecNumber>
    </recommendedName>
</protein>